<dbReference type="RefSeq" id="XP_007680466.1">
    <property type="nucleotide sequence ID" value="XM_007682276.1"/>
</dbReference>
<dbReference type="AlphaFoldDB" id="M2LEQ2"/>
<protein>
    <submittedName>
        <fullName evidence="1">Uncharacterized protein</fullName>
    </submittedName>
</protein>
<dbReference type="eggNOG" id="ENOG502SPQX">
    <property type="taxonomic scope" value="Eukaryota"/>
</dbReference>
<dbReference type="OrthoDB" id="3642826at2759"/>
<dbReference type="Proteomes" id="UP000011761">
    <property type="component" value="Unassembled WGS sequence"/>
</dbReference>
<gene>
    <name evidence="1" type="ORF">BAUCODRAFT_77756</name>
</gene>
<dbReference type="HOGENOM" id="CLU_2078542_0_0_1"/>
<evidence type="ECO:0000313" key="2">
    <source>
        <dbReference type="Proteomes" id="UP000011761"/>
    </source>
</evidence>
<evidence type="ECO:0000313" key="1">
    <source>
        <dbReference type="EMBL" id="EMC92477.1"/>
    </source>
</evidence>
<reference evidence="1 2" key="1">
    <citation type="journal article" date="2012" name="PLoS Pathog.">
        <title>Diverse lifestyles and strategies of plant pathogenesis encoded in the genomes of eighteen Dothideomycetes fungi.</title>
        <authorList>
            <person name="Ohm R.A."/>
            <person name="Feau N."/>
            <person name="Henrissat B."/>
            <person name="Schoch C.L."/>
            <person name="Horwitz B.A."/>
            <person name="Barry K.W."/>
            <person name="Condon B.J."/>
            <person name="Copeland A.C."/>
            <person name="Dhillon B."/>
            <person name="Glaser F."/>
            <person name="Hesse C.N."/>
            <person name="Kosti I."/>
            <person name="LaButti K."/>
            <person name="Lindquist E.A."/>
            <person name="Lucas S."/>
            <person name="Salamov A.A."/>
            <person name="Bradshaw R.E."/>
            <person name="Ciuffetti L."/>
            <person name="Hamelin R.C."/>
            <person name="Kema G.H.J."/>
            <person name="Lawrence C."/>
            <person name="Scott J.A."/>
            <person name="Spatafora J.W."/>
            <person name="Turgeon B.G."/>
            <person name="de Wit P.J.G.M."/>
            <person name="Zhong S."/>
            <person name="Goodwin S.B."/>
            <person name="Grigoriev I.V."/>
        </authorList>
    </citation>
    <scope>NUCLEOTIDE SEQUENCE [LARGE SCALE GENOMIC DNA]</scope>
    <source>
        <strain evidence="1 2">UAMH 10762</strain>
    </source>
</reference>
<dbReference type="EMBL" id="KB445562">
    <property type="protein sequence ID" value="EMC92477.1"/>
    <property type="molecule type" value="Genomic_DNA"/>
</dbReference>
<sequence length="118" mass="11206">MGSQTITANSATQFVVAAGTTLTPGGVVTVGGTTYSLASGATAVVVNGVTSTLSQAIAPGQTLTPGGVVTVSGTTISLASGGSTFVINGVTSTRATSQQTPGAAATIPLLTVGSQTFT</sequence>
<proteinExistence type="predicted"/>
<dbReference type="GeneID" id="19117122"/>
<dbReference type="KEGG" id="bcom:BAUCODRAFT_77756"/>
<feature type="non-terminal residue" evidence="1">
    <location>
        <position position="118"/>
    </location>
</feature>
<keyword evidence="2" id="KW-1185">Reference proteome</keyword>
<accession>M2LEQ2</accession>
<name>M2LEQ2_BAUPA</name>
<organism evidence="1 2">
    <name type="scientific">Baudoinia panamericana (strain UAMH 10762)</name>
    <name type="common">Angels' share fungus</name>
    <name type="synonym">Baudoinia compniacensis (strain UAMH 10762)</name>
    <dbReference type="NCBI Taxonomy" id="717646"/>
    <lineage>
        <taxon>Eukaryota</taxon>
        <taxon>Fungi</taxon>
        <taxon>Dikarya</taxon>
        <taxon>Ascomycota</taxon>
        <taxon>Pezizomycotina</taxon>
        <taxon>Dothideomycetes</taxon>
        <taxon>Dothideomycetidae</taxon>
        <taxon>Mycosphaerellales</taxon>
        <taxon>Teratosphaeriaceae</taxon>
        <taxon>Baudoinia</taxon>
    </lineage>
</organism>